<dbReference type="InterPro" id="IPR003959">
    <property type="entry name" value="ATPase_AAA_core"/>
</dbReference>
<dbReference type="InterPro" id="IPR051396">
    <property type="entry name" value="Bact_Antivir_Def_Nuclease"/>
</dbReference>
<comment type="caution">
    <text evidence="2">The sequence shown here is derived from an EMBL/GenBank/DDBJ whole genome shotgun (WGS) entry which is preliminary data.</text>
</comment>
<gene>
    <name evidence="2" type="ORF">EHW90_11650</name>
</gene>
<proteinExistence type="predicted"/>
<dbReference type="Pfam" id="PF13304">
    <property type="entry name" value="AAA_21"/>
    <property type="match status" value="1"/>
</dbReference>
<accession>A0A3P3Q243</accession>
<evidence type="ECO:0000313" key="3">
    <source>
        <dbReference type="Proteomes" id="UP000276982"/>
    </source>
</evidence>
<keyword evidence="2" id="KW-0067">ATP-binding</keyword>
<dbReference type="InterPro" id="IPR027417">
    <property type="entry name" value="P-loop_NTPase"/>
</dbReference>
<dbReference type="PANTHER" id="PTHR43581:SF2">
    <property type="entry name" value="EXCINUCLEASE ATPASE SUBUNIT"/>
    <property type="match status" value="1"/>
</dbReference>
<dbReference type="GO" id="GO:0016887">
    <property type="term" value="F:ATP hydrolysis activity"/>
    <property type="evidence" value="ECO:0007669"/>
    <property type="project" value="InterPro"/>
</dbReference>
<protein>
    <submittedName>
        <fullName evidence="2">ATP-binding protein</fullName>
    </submittedName>
</protein>
<dbReference type="Gene3D" id="3.40.50.300">
    <property type="entry name" value="P-loop containing nucleotide triphosphate hydrolases"/>
    <property type="match status" value="1"/>
</dbReference>
<sequence length="666" mass="76938">MYISRIIDKNIGPISKIDISPSFMDDGKPKPLIIVGENGSGKSTMISNIVDSLYELAGRVFSNALHHDKESYNYSYYKVISSNEIKVGERYLFSRVIFDNRVEYLFKTGDCSFEQFKNESGYDGDITNWDTNTGIKEIYGLDNEEIKEVFSEYVICYFGPERYEKPSWLGDTYYDDLSTHLYVEPKFNNKLKNPIMAYNIGKGNFRWLLDVIADSRTDIGIEKNNTLKTVHTNIQELIAMSSARRNIEKVMSIILNEEVYFGLNLRVHEGARFNIKRVKDDSIIALSMDSLSTGQLALFNIFTTIIRYADNNDINKSVYPESIMGIVIIDEIELHLHSIHQKDILPRLMKAFPYVQFIVTTHSPLFLLGLEEIYGDDGFDIYQMPDGNRIGVESFSEFKRAYEYFTETETHNKKLREAIDKSESSKPIIITEGATDWKHMLAAYNKLSKIDKYKEVFNDLDFEFFEYEAKNSNKNTENKIDMGNTALSTMCESYSKMPNSRRMIFIADCDDDRTNNKMSLQGVKYKTWGNNVFSFILPIPDFRKDTPEICIEHLYSDDEIKTEHKEGDISRRLYLGNEFNSHGYMTKEDKCCEKKKLCGSDKISIIDGSFGERVINPKEDNSPNFALSKMDFAECVLNEKSGFENFDFSNFVPIFEIIKEIIENEN</sequence>
<name>A0A3P3Q243_9FIRM</name>
<reference evidence="2 3" key="1">
    <citation type="submission" date="2018-11" db="EMBL/GenBank/DDBJ databases">
        <title>Genome sequencing of Lachnoanaerobaculum orale DSM 24553T.</title>
        <authorList>
            <person name="Kook J.-K."/>
            <person name="Park S.-N."/>
            <person name="Lim Y.K."/>
        </authorList>
    </citation>
    <scope>NUCLEOTIDE SEQUENCE [LARGE SCALE GENOMIC DNA]</scope>
    <source>
        <strain evidence="2 3">DSM 24553</strain>
    </source>
</reference>
<dbReference type="SMART" id="SM00382">
    <property type="entry name" value="AAA"/>
    <property type="match status" value="1"/>
</dbReference>
<dbReference type="EMBL" id="RRCM01000002">
    <property type="protein sequence ID" value="RRJ14330.1"/>
    <property type="molecule type" value="Genomic_DNA"/>
</dbReference>
<organism evidence="2 3">
    <name type="scientific">Lachnoanaerobaculum orale</name>
    <dbReference type="NCBI Taxonomy" id="979627"/>
    <lineage>
        <taxon>Bacteria</taxon>
        <taxon>Bacillati</taxon>
        <taxon>Bacillota</taxon>
        <taxon>Clostridia</taxon>
        <taxon>Lachnospirales</taxon>
        <taxon>Lachnospiraceae</taxon>
        <taxon>Lachnoanaerobaculum</taxon>
    </lineage>
</organism>
<evidence type="ECO:0000313" key="2">
    <source>
        <dbReference type="EMBL" id="RRJ14330.1"/>
    </source>
</evidence>
<dbReference type="GO" id="GO:0005524">
    <property type="term" value="F:ATP binding"/>
    <property type="evidence" value="ECO:0007669"/>
    <property type="project" value="UniProtKB-KW"/>
</dbReference>
<keyword evidence="2" id="KW-0547">Nucleotide-binding</keyword>
<keyword evidence="3" id="KW-1185">Reference proteome</keyword>
<dbReference type="PANTHER" id="PTHR43581">
    <property type="entry name" value="ATP/GTP PHOSPHATASE"/>
    <property type="match status" value="1"/>
</dbReference>
<dbReference type="AlphaFoldDB" id="A0A3P3Q243"/>
<dbReference type="RefSeq" id="WP_124952893.1">
    <property type="nucleotide sequence ID" value="NZ_RRCM01000002.1"/>
</dbReference>
<dbReference type="Proteomes" id="UP000276982">
    <property type="component" value="Unassembled WGS sequence"/>
</dbReference>
<evidence type="ECO:0000259" key="1">
    <source>
        <dbReference type="SMART" id="SM00382"/>
    </source>
</evidence>
<dbReference type="SUPFAM" id="SSF52540">
    <property type="entry name" value="P-loop containing nucleoside triphosphate hydrolases"/>
    <property type="match status" value="1"/>
</dbReference>
<dbReference type="InterPro" id="IPR003593">
    <property type="entry name" value="AAA+_ATPase"/>
</dbReference>
<feature type="domain" description="AAA+ ATPase" evidence="1">
    <location>
        <begin position="28"/>
        <end position="385"/>
    </location>
</feature>